<evidence type="ECO:0000313" key="2">
    <source>
        <dbReference type="EMBL" id="KJE92832.1"/>
    </source>
</evidence>
<sequence length="161" mass="18723">MQEELRSWFASYGIPYPDQALSIGVIEKTIAIHGKERWTRAVRRDLMDEAIELFEEARARLQRQANRMFSNLQEFNKLLRFLGRSPQPSTNKACEAMSSIHVNIYDLIAAYNADNSGTFNGRTFPSVKELAKYSRAKNLIFPRDKAKSEGLRHFLRHFFNH</sequence>
<dbReference type="PANTHER" id="PTHR38846">
    <property type="entry name" value="C3H1-TYPE DOMAIN-CONTAINING PROTEIN"/>
    <property type="match status" value="1"/>
</dbReference>
<dbReference type="AlphaFoldDB" id="A0A0D2VQC1"/>
<dbReference type="RefSeq" id="XP_004363458.1">
    <property type="nucleotide sequence ID" value="XM_004363401.2"/>
</dbReference>
<dbReference type="EMBL" id="KE346364">
    <property type="protein sequence ID" value="KJE92832.1"/>
    <property type="molecule type" value="Genomic_DNA"/>
</dbReference>
<accession>A0A0D2VQC1</accession>
<dbReference type="OrthoDB" id="6105938at2759"/>
<feature type="coiled-coil region" evidence="1">
    <location>
        <begin position="44"/>
        <end position="78"/>
    </location>
</feature>
<keyword evidence="1" id="KW-0175">Coiled coil</keyword>
<evidence type="ECO:0000313" key="3">
    <source>
        <dbReference type="Proteomes" id="UP000008743"/>
    </source>
</evidence>
<gene>
    <name evidence="2" type="ORF">CAOG_003730</name>
</gene>
<protein>
    <submittedName>
        <fullName evidence="2">Uncharacterized protein</fullName>
    </submittedName>
</protein>
<dbReference type="InParanoid" id="A0A0D2VQC1"/>
<evidence type="ECO:0000256" key="1">
    <source>
        <dbReference type="SAM" id="Coils"/>
    </source>
</evidence>
<proteinExistence type="predicted"/>
<name>A0A0D2VQC1_CAPO3</name>
<dbReference type="PANTHER" id="PTHR38846:SF1">
    <property type="entry name" value="C3H1-TYPE DOMAIN-CONTAINING PROTEIN"/>
    <property type="match status" value="1"/>
</dbReference>
<reference evidence="3" key="1">
    <citation type="submission" date="2011-02" db="EMBL/GenBank/DDBJ databases">
        <title>The Genome Sequence of Capsaspora owczarzaki ATCC 30864.</title>
        <authorList>
            <person name="Russ C."/>
            <person name="Cuomo C."/>
            <person name="Burger G."/>
            <person name="Gray M.W."/>
            <person name="Holland P.W.H."/>
            <person name="King N."/>
            <person name="Lang F.B.F."/>
            <person name="Roger A.J."/>
            <person name="Ruiz-Trillo I."/>
            <person name="Young S.K."/>
            <person name="Zeng Q."/>
            <person name="Gargeya S."/>
            <person name="Alvarado L."/>
            <person name="Berlin A."/>
            <person name="Chapman S.B."/>
            <person name="Chen Z."/>
            <person name="Freedman E."/>
            <person name="Gellesch M."/>
            <person name="Goldberg J."/>
            <person name="Griggs A."/>
            <person name="Gujja S."/>
            <person name="Heilman E."/>
            <person name="Heiman D."/>
            <person name="Howarth C."/>
            <person name="Mehta T."/>
            <person name="Neiman D."/>
            <person name="Pearson M."/>
            <person name="Roberts A."/>
            <person name="Saif S."/>
            <person name="Shea T."/>
            <person name="Shenoy N."/>
            <person name="Sisk P."/>
            <person name="Stolte C."/>
            <person name="Sykes S."/>
            <person name="White J."/>
            <person name="Yandava C."/>
            <person name="Haas B."/>
            <person name="Nusbaum C."/>
            <person name="Birren B."/>
        </authorList>
    </citation>
    <scope>NUCLEOTIDE SEQUENCE</scope>
    <source>
        <strain evidence="3">ATCC 30864</strain>
    </source>
</reference>
<organism evidence="2 3">
    <name type="scientific">Capsaspora owczarzaki (strain ATCC 30864)</name>
    <dbReference type="NCBI Taxonomy" id="595528"/>
    <lineage>
        <taxon>Eukaryota</taxon>
        <taxon>Filasterea</taxon>
        <taxon>Capsaspora</taxon>
    </lineage>
</organism>
<keyword evidence="3" id="KW-1185">Reference proteome</keyword>
<dbReference type="Proteomes" id="UP000008743">
    <property type="component" value="Unassembled WGS sequence"/>
</dbReference>